<dbReference type="InterPro" id="IPR044824">
    <property type="entry name" value="MAIN-like"/>
</dbReference>
<dbReference type="InterPro" id="IPR019557">
    <property type="entry name" value="AminoTfrase-like_pln_mobile"/>
</dbReference>
<proteinExistence type="predicted"/>
<feature type="domain" description="Aminotransferase-like plant mobile" evidence="2">
    <location>
        <begin position="1"/>
        <end position="67"/>
    </location>
</feature>
<comment type="caution">
    <text evidence="3">The sequence shown here is derived from an EMBL/GenBank/DDBJ whole genome shotgun (WGS) entry which is preliminary data.</text>
</comment>
<dbReference type="GO" id="GO:0010073">
    <property type="term" value="P:meristem maintenance"/>
    <property type="evidence" value="ECO:0007669"/>
    <property type="project" value="InterPro"/>
</dbReference>
<reference evidence="3 4" key="1">
    <citation type="journal article" date="2023" name="G3 (Bethesda)">
        <title>A chromosome-length genome assembly and annotation of blackberry (Rubus argutus, cv. 'Hillquist').</title>
        <authorList>
            <person name="Bruna T."/>
            <person name="Aryal R."/>
            <person name="Dudchenko O."/>
            <person name="Sargent D.J."/>
            <person name="Mead D."/>
            <person name="Buti M."/>
            <person name="Cavallini A."/>
            <person name="Hytonen T."/>
            <person name="Andres J."/>
            <person name="Pham M."/>
            <person name="Weisz D."/>
            <person name="Mascagni F."/>
            <person name="Usai G."/>
            <person name="Natali L."/>
            <person name="Bassil N."/>
            <person name="Fernandez G.E."/>
            <person name="Lomsadze A."/>
            <person name="Armour M."/>
            <person name="Olukolu B."/>
            <person name="Poorten T."/>
            <person name="Britton C."/>
            <person name="Davik J."/>
            <person name="Ashrafi H."/>
            <person name="Aiden E.L."/>
            <person name="Borodovsky M."/>
            <person name="Worthington M."/>
        </authorList>
    </citation>
    <scope>NUCLEOTIDE SEQUENCE [LARGE SCALE GENOMIC DNA]</scope>
    <source>
        <strain evidence="3">PI 553951</strain>
    </source>
</reference>
<evidence type="ECO:0000313" key="4">
    <source>
        <dbReference type="Proteomes" id="UP001457282"/>
    </source>
</evidence>
<name>A0AAW1XNH2_RUBAR</name>
<keyword evidence="4" id="KW-1185">Reference proteome</keyword>
<dbReference type="EMBL" id="JBEDUW010000003">
    <property type="protein sequence ID" value="KAK9938446.1"/>
    <property type="molecule type" value="Genomic_DNA"/>
</dbReference>
<accession>A0AAW1XNH2</accession>
<gene>
    <name evidence="3" type="ORF">M0R45_015182</name>
</gene>
<dbReference type="PANTHER" id="PTHR46033:SF67">
    <property type="entry name" value="AMINOTRANSFERASE-LIKE, PLANT MOBILE DOMAIN FAMILY PROTEIN"/>
    <property type="match status" value="1"/>
</dbReference>
<evidence type="ECO:0000256" key="1">
    <source>
        <dbReference type="SAM" id="Coils"/>
    </source>
</evidence>
<dbReference type="Proteomes" id="UP001457282">
    <property type="component" value="Unassembled WGS sequence"/>
</dbReference>
<sequence>MVLGGYSVLGDSIFSPLENRELEEIEEKLNEERTELSRGVSKRPTISLWLKKFMNSGSELEHEAFLRCGCAARGTRIALAPAVLASIYKDLSLLKCGIVDSSKLRTGCDYSIKLSIKSPFQFVQVWAWERFIEPCPNPGVINYGQPRLARWDKVSVLKLRLEEGFRLSRRWF</sequence>
<protein>
    <recommendedName>
        <fullName evidence="2">Aminotransferase-like plant mobile domain-containing protein</fullName>
    </recommendedName>
</protein>
<organism evidence="3 4">
    <name type="scientific">Rubus argutus</name>
    <name type="common">Southern blackberry</name>
    <dbReference type="NCBI Taxonomy" id="59490"/>
    <lineage>
        <taxon>Eukaryota</taxon>
        <taxon>Viridiplantae</taxon>
        <taxon>Streptophyta</taxon>
        <taxon>Embryophyta</taxon>
        <taxon>Tracheophyta</taxon>
        <taxon>Spermatophyta</taxon>
        <taxon>Magnoliopsida</taxon>
        <taxon>eudicotyledons</taxon>
        <taxon>Gunneridae</taxon>
        <taxon>Pentapetalae</taxon>
        <taxon>rosids</taxon>
        <taxon>fabids</taxon>
        <taxon>Rosales</taxon>
        <taxon>Rosaceae</taxon>
        <taxon>Rosoideae</taxon>
        <taxon>Rosoideae incertae sedis</taxon>
        <taxon>Rubus</taxon>
    </lineage>
</organism>
<dbReference type="Pfam" id="PF10536">
    <property type="entry name" value="PMD"/>
    <property type="match status" value="2"/>
</dbReference>
<keyword evidence="1" id="KW-0175">Coiled coil</keyword>
<dbReference type="PANTHER" id="PTHR46033">
    <property type="entry name" value="PROTEIN MAIN-LIKE 2"/>
    <property type="match status" value="1"/>
</dbReference>
<feature type="coiled-coil region" evidence="1">
    <location>
        <begin position="15"/>
        <end position="42"/>
    </location>
</feature>
<evidence type="ECO:0000259" key="2">
    <source>
        <dbReference type="Pfam" id="PF10536"/>
    </source>
</evidence>
<evidence type="ECO:0000313" key="3">
    <source>
        <dbReference type="EMBL" id="KAK9938446.1"/>
    </source>
</evidence>
<feature type="domain" description="Aminotransferase-like plant mobile" evidence="2">
    <location>
        <begin position="72"/>
        <end position="156"/>
    </location>
</feature>
<dbReference type="AlphaFoldDB" id="A0AAW1XNH2"/>